<gene>
    <name evidence="1" type="ORF">PHYEVI_LOCUS10965</name>
</gene>
<proteinExistence type="predicted"/>
<organism evidence="1 2">
    <name type="scientific">Phyllotreta striolata</name>
    <name type="common">Striped flea beetle</name>
    <name type="synonym">Crioceris striolata</name>
    <dbReference type="NCBI Taxonomy" id="444603"/>
    <lineage>
        <taxon>Eukaryota</taxon>
        <taxon>Metazoa</taxon>
        <taxon>Ecdysozoa</taxon>
        <taxon>Arthropoda</taxon>
        <taxon>Hexapoda</taxon>
        <taxon>Insecta</taxon>
        <taxon>Pterygota</taxon>
        <taxon>Neoptera</taxon>
        <taxon>Endopterygota</taxon>
        <taxon>Coleoptera</taxon>
        <taxon>Polyphaga</taxon>
        <taxon>Cucujiformia</taxon>
        <taxon>Chrysomeloidea</taxon>
        <taxon>Chrysomelidae</taxon>
        <taxon>Galerucinae</taxon>
        <taxon>Alticini</taxon>
        <taxon>Phyllotreta</taxon>
    </lineage>
</organism>
<reference evidence="1" key="1">
    <citation type="submission" date="2022-01" db="EMBL/GenBank/DDBJ databases">
        <authorList>
            <person name="King R."/>
        </authorList>
    </citation>
    <scope>NUCLEOTIDE SEQUENCE</scope>
</reference>
<dbReference type="OrthoDB" id="6735462at2759"/>
<accession>A0A9N9U1D1</accession>
<dbReference type="AlphaFoldDB" id="A0A9N9U1D1"/>
<name>A0A9N9U1D1_PHYSR</name>
<protein>
    <submittedName>
        <fullName evidence="1">Uncharacterized protein</fullName>
    </submittedName>
</protein>
<sequence>MHDVPFKSKLTTFVMCNSLRIVLIFTYFLFFTNCLLESHFADEDIFKIVKRNLICREKEYLKTRPLSENLKDFIKRAKRHNKGKRNKDVIQEKMYILKGGEVVPFKQLNIRDTGEYNTKGDALLQGRFTVVPLIIPRENTSSEIDQETTCIDDEEMTTNTTTTSNTTALEKVTDEYDMVPIEATTKGELIGKVIKDIKELVNFERKSRPQGEASLCNVTGDWDSFAGGMQLRITFAFANPTPKVPRIAIVPLEPPGEGFLTDNTWNATGISPFPNSSMISLTMVSSTSKKIATFLGECRICDGSESVTGFWMLRRRSKNCKDREEANAFFSDVLRKNNVRRLQHEHLEEIASTIAPLD</sequence>
<dbReference type="Proteomes" id="UP001153712">
    <property type="component" value="Chromosome 8"/>
</dbReference>
<dbReference type="EMBL" id="OU900101">
    <property type="protein sequence ID" value="CAG9864714.1"/>
    <property type="molecule type" value="Genomic_DNA"/>
</dbReference>
<keyword evidence="2" id="KW-1185">Reference proteome</keyword>
<evidence type="ECO:0000313" key="1">
    <source>
        <dbReference type="EMBL" id="CAG9864714.1"/>
    </source>
</evidence>
<evidence type="ECO:0000313" key="2">
    <source>
        <dbReference type="Proteomes" id="UP001153712"/>
    </source>
</evidence>